<dbReference type="EMBL" id="FNUE01000001">
    <property type="protein sequence ID" value="SEE18675.1"/>
    <property type="molecule type" value="Genomic_DNA"/>
</dbReference>
<dbReference type="GO" id="GO:0046491">
    <property type="term" value="P:L-methylmalonyl-CoA metabolic process"/>
    <property type="evidence" value="ECO:0007669"/>
    <property type="project" value="TreeGrafter"/>
</dbReference>
<accession>A0A0M9CEV3</accession>
<dbReference type="InterPro" id="IPR029068">
    <property type="entry name" value="Glyas_Bleomycin-R_OHBP_Dase"/>
</dbReference>
<dbReference type="CDD" id="cd06587">
    <property type="entry name" value="VOC"/>
    <property type="match status" value="1"/>
</dbReference>
<dbReference type="GO" id="GO:0046872">
    <property type="term" value="F:metal ion binding"/>
    <property type="evidence" value="ECO:0007669"/>
    <property type="project" value="UniProtKB-KW"/>
</dbReference>
<keyword evidence="6" id="KW-1185">Reference proteome</keyword>
<dbReference type="Gene3D" id="3.10.180.10">
    <property type="entry name" value="2,3-Dihydroxybiphenyl 1,2-Dioxygenase, domain 1"/>
    <property type="match status" value="2"/>
</dbReference>
<dbReference type="PROSITE" id="PS51819">
    <property type="entry name" value="VOC"/>
    <property type="match status" value="2"/>
</dbReference>
<dbReference type="OrthoDB" id="9795618at2"/>
<dbReference type="STRING" id="1300348.I602_662"/>
<keyword evidence="3" id="KW-0560">Oxidoreductase</keyword>
<dbReference type="SUPFAM" id="SSF54593">
    <property type="entry name" value="Glyoxalase/Bleomycin resistance protein/Dihydroxybiphenyl dioxygenase"/>
    <property type="match status" value="2"/>
</dbReference>
<dbReference type="PANTHER" id="PTHR43048">
    <property type="entry name" value="METHYLMALONYL-COA EPIMERASE"/>
    <property type="match status" value="1"/>
</dbReference>
<reference evidence="4 6" key="2">
    <citation type="submission" date="2016-10" db="EMBL/GenBank/DDBJ databases">
        <authorList>
            <person name="Varghese N."/>
            <person name="Submissions S."/>
        </authorList>
    </citation>
    <scope>NUCLEOTIDE SEQUENCE [LARGE SCALE GENOMIC DNA]</scope>
    <source>
        <strain evidence="4 6">DSW-5</strain>
    </source>
</reference>
<keyword evidence="1" id="KW-0479">Metal-binding</keyword>
<protein>
    <submittedName>
        <fullName evidence="4">Catechol 2,3-dioxygenase</fullName>
    </submittedName>
    <submittedName>
        <fullName evidence="3">Glyoxalase/bleomycin resistance protein/dioxygenase superfamily protein</fullName>
    </submittedName>
</protein>
<gene>
    <name evidence="3" type="ORF">I602_662</name>
    <name evidence="4" type="ORF">SAMN05444353_1117</name>
</gene>
<proteinExistence type="predicted"/>
<dbReference type="InterPro" id="IPR037523">
    <property type="entry name" value="VOC_core"/>
</dbReference>
<name>A0A0M9CEV3_9FLAO</name>
<evidence type="ECO:0000313" key="3">
    <source>
        <dbReference type="EMBL" id="KOY51102.1"/>
    </source>
</evidence>
<dbReference type="Pfam" id="PF00903">
    <property type="entry name" value="Glyoxalase"/>
    <property type="match status" value="2"/>
</dbReference>
<dbReference type="EMBL" id="LGBR01000001">
    <property type="protein sequence ID" value="KOY51102.1"/>
    <property type="molecule type" value="Genomic_DNA"/>
</dbReference>
<evidence type="ECO:0000256" key="1">
    <source>
        <dbReference type="ARBA" id="ARBA00022723"/>
    </source>
</evidence>
<dbReference type="PANTHER" id="PTHR43048:SF3">
    <property type="entry name" value="METHYLMALONYL-COA EPIMERASE, MITOCHONDRIAL"/>
    <property type="match status" value="1"/>
</dbReference>
<comment type="caution">
    <text evidence="3">The sequence shown here is derived from an EMBL/GenBank/DDBJ whole genome shotgun (WGS) entry which is preliminary data.</text>
</comment>
<dbReference type="RefSeq" id="WP_053973325.1">
    <property type="nucleotide sequence ID" value="NZ_FNUE01000001.1"/>
</dbReference>
<evidence type="ECO:0000313" key="4">
    <source>
        <dbReference type="EMBL" id="SEE18675.1"/>
    </source>
</evidence>
<reference evidence="3 5" key="1">
    <citation type="submission" date="2015-07" db="EMBL/GenBank/DDBJ databases">
        <title>Genome of Polaribacter dokdonenesis DSW-5, isolated from seawater off Dokdo in Korea.</title>
        <authorList>
            <person name="Yoon K."/>
            <person name="Song J.Y."/>
            <person name="Kim J.F."/>
        </authorList>
    </citation>
    <scope>NUCLEOTIDE SEQUENCE [LARGE SCALE GENOMIC DNA]</scope>
    <source>
        <strain evidence="3 5">DSW-5</strain>
    </source>
</reference>
<sequence length="356" mass="40532">MGEKLIYGIQQIGIGVKNAENAFKWYAQNLGADALIFDDSNEATHMAKYMGGKARSKRALLALNMQGGGGYEIWQYKNRTPSAAENTFQLGDLGIHFPVIKSNNISKSYGVLQAKNVRILSDIVIEPDQQKSFYIKDPFDNILKIKEYPKFYANHKKSIAGIFSAVIGVSDIDESLNLYSEVLGYDQIIYDKTSIFDDLKSLNNGNKRFRRILLSHSEKRIGGFSKLFGESQIELIQAIENKPNKIFQNRFWGDLGYIHLCFDIKNITQLAEECKRAGVPFQVMSGESFDMGDANGHWGYIEDFDGTLIEFIETNKVPLIKKLGLYINLRNRDPKKPLPNWMIKAMNLKRVKKFKE</sequence>
<dbReference type="Proteomes" id="UP000037716">
    <property type="component" value="Unassembled WGS sequence"/>
</dbReference>
<organism evidence="3 5">
    <name type="scientific">Polaribacter dokdonensis DSW-5</name>
    <dbReference type="NCBI Taxonomy" id="1300348"/>
    <lineage>
        <taxon>Bacteria</taxon>
        <taxon>Pseudomonadati</taxon>
        <taxon>Bacteroidota</taxon>
        <taxon>Flavobacteriia</taxon>
        <taxon>Flavobacteriales</taxon>
        <taxon>Flavobacteriaceae</taxon>
    </lineage>
</organism>
<evidence type="ECO:0000259" key="2">
    <source>
        <dbReference type="PROSITE" id="PS51819"/>
    </source>
</evidence>
<dbReference type="GO" id="GO:0051213">
    <property type="term" value="F:dioxygenase activity"/>
    <property type="evidence" value="ECO:0007669"/>
    <property type="project" value="UniProtKB-KW"/>
</dbReference>
<evidence type="ECO:0000313" key="5">
    <source>
        <dbReference type="Proteomes" id="UP000037716"/>
    </source>
</evidence>
<dbReference type="InterPro" id="IPR051785">
    <property type="entry name" value="MMCE/EMCE_epimerase"/>
</dbReference>
<dbReference type="InterPro" id="IPR004360">
    <property type="entry name" value="Glyas_Fos-R_dOase_dom"/>
</dbReference>
<feature type="domain" description="VOC" evidence="2">
    <location>
        <begin position="8"/>
        <end position="148"/>
    </location>
</feature>
<evidence type="ECO:0000313" key="6">
    <source>
        <dbReference type="Proteomes" id="UP000183071"/>
    </source>
</evidence>
<dbReference type="PATRIC" id="fig|1300348.6.peg.661"/>
<keyword evidence="3" id="KW-0223">Dioxygenase</keyword>
<dbReference type="Proteomes" id="UP000183071">
    <property type="component" value="Unassembled WGS sequence"/>
</dbReference>
<feature type="domain" description="VOC" evidence="2">
    <location>
        <begin position="161"/>
        <end position="314"/>
    </location>
</feature>
<dbReference type="AlphaFoldDB" id="A0A0M9CEV3"/>
<dbReference type="GO" id="GO:0004493">
    <property type="term" value="F:methylmalonyl-CoA epimerase activity"/>
    <property type="evidence" value="ECO:0007669"/>
    <property type="project" value="TreeGrafter"/>
</dbReference>